<feature type="region of interest" description="Disordered" evidence="1">
    <location>
        <begin position="29"/>
        <end position="50"/>
    </location>
</feature>
<organism evidence="2 3">
    <name type="scientific">Pelobacter propionicus (strain DSM 2379 / NBRC 103807 / OttBd1)</name>
    <dbReference type="NCBI Taxonomy" id="338966"/>
    <lineage>
        <taxon>Bacteria</taxon>
        <taxon>Pseudomonadati</taxon>
        <taxon>Thermodesulfobacteriota</taxon>
        <taxon>Desulfuromonadia</taxon>
        <taxon>Desulfuromonadales</taxon>
        <taxon>Desulfuromonadaceae</taxon>
        <taxon>Pelobacter</taxon>
    </lineage>
</organism>
<evidence type="ECO:0000256" key="1">
    <source>
        <dbReference type="SAM" id="MobiDB-lite"/>
    </source>
</evidence>
<dbReference type="AlphaFoldDB" id="A0R7P0"/>
<dbReference type="Proteomes" id="UP000006732">
    <property type="component" value="Plasmid pPRO1"/>
</dbReference>
<accession>A0R7P0</accession>
<dbReference type="HOGENOM" id="CLU_2143465_0_0_7"/>
<evidence type="ECO:0000313" key="2">
    <source>
        <dbReference type="EMBL" id="ABL01348.1"/>
    </source>
</evidence>
<keyword evidence="2" id="KW-0614">Plasmid</keyword>
<gene>
    <name evidence="2" type="ordered locus">Ppro_3758</name>
</gene>
<dbReference type="KEGG" id="ppd:Ppro_3758"/>
<reference evidence="2 3" key="1">
    <citation type="submission" date="2006-10" db="EMBL/GenBank/DDBJ databases">
        <title>Complete sequence of plasmid pPRO1 of Pelobacter propionicus DSM 2379.</title>
        <authorList>
            <consortium name="US DOE Joint Genome Institute"/>
            <person name="Copeland A."/>
            <person name="Lucas S."/>
            <person name="Lapidus A."/>
            <person name="Barry K."/>
            <person name="Detter J.C."/>
            <person name="Glavina del Rio T."/>
            <person name="Hammon N."/>
            <person name="Israni S."/>
            <person name="Dalin E."/>
            <person name="Tice H."/>
            <person name="Pitluck S."/>
            <person name="Saunders E."/>
            <person name="Brettin T."/>
            <person name="Bruce D."/>
            <person name="Han C."/>
            <person name="Tapia R."/>
            <person name="Schmutz J."/>
            <person name="Larimer F."/>
            <person name="Land M."/>
            <person name="Hauser L."/>
            <person name="Kyrpides N."/>
            <person name="Kim E."/>
            <person name="Lovley D."/>
            <person name="Richardson P."/>
        </authorList>
    </citation>
    <scope>NUCLEOTIDE SEQUENCE [LARGE SCALE GENOMIC DNA]</scope>
    <source>
        <strain evidence="3">DSM 2379 / NBRC 103807 / OttBd1</strain>
        <plasmid evidence="3">Plasmid pPRO1</plasmid>
    </source>
</reference>
<name>A0R7P0_PELPD</name>
<proteinExistence type="predicted"/>
<dbReference type="EMBL" id="CP000483">
    <property type="protein sequence ID" value="ABL01348.1"/>
    <property type="molecule type" value="Genomic_DNA"/>
</dbReference>
<protein>
    <submittedName>
        <fullName evidence="2">Uncharacterized protein</fullName>
    </submittedName>
</protein>
<geneLocation type="plasmid" evidence="2 3">
    <name>pPRO1</name>
</geneLocation>
<feature type="compositionally biased region" description="Basic residues" evidence="1">
    <location>
        <begin position="33"/>
        <end position="50"/>
    </location>
</feature>
<evidence type="ECO:0000313" key="3">
    <source>
        <dbReference type="Proteomes" id="UP000006732"/>
    </source>
</evidence>
<sequence>MLCLCLTFTSGFEIFPVDFHKEHSNRHYETGKQLKHTRNSRIQNNKKARNRNKGIRYQNEQISKTLSGVLLFNLLANHCCRFTNIRYFVMAYLPALPKSVLCIVDAIITSLF</sequence>
<keyword evidence="3" id="KW-1185">Reference proteome</keyword>